<keyword evidence="1" id="KW-0808">Transferase</keyword>
<dbReference type="InterPro" id="IPR007729">
    <property type="entry name" value="DGOK"/>
</dbReference>
<accession>A0A1B1Y796</accession>
<dbReference type="GO" id="GO:0008671">
    <property type="term" value="F:2-dehydro-3-deoxygalactonokinase activity"/>
    <property type="evidence" value="ECO:0007669"/>
    <property type="project" value="InterPro"/>
</dbReference>
<dbReference type="InterPro" id="IPR042258">
    <property type="entry name" value="DGOK_N"/>
</dbReference>
<organism evidence="1 2">
    <name type="scientific">Wenyingzhuangia fucanilytica</name>
    <dbReference type="NCBI Taxonomy" id="1790137"/>
    <lineage>
        <taxon>Bacteria</taxon>
        <taxon>Pseudomonadati</taxon>
        <taxon>Bacteroidota</taxon>
        <taxon>Flavobacteriia</taxon>
        <taxon>Flavobacteriales</taxon>
        <taxon>Flavobacteriaceae</taxon>
        <taxon>Wenyingzhuangia</taxon>
    </lineage>
</organism>
<name>A0A1B1Y796_9FLAO</name>
<reference evidence="1 2" key="1">
    <citation type="submission" date="2016-02" db="EMBL/GenBank/DDBJ databases">
        <authorList>
            <person name="Wen L."/>
            <person name="He K."/>
            <person name="Yang H."/>
        </authorList>
    </citation>
    <scope>NUCLEOTIDE SEQUENCE [LARGE SCALE GENOMIC DNA]</scope>
    <source>
        <strain evidence="1 2">CZ1127</strain>
    </source>
</reference>
<dbReference type="OrthoDB" id="256574at2"/>
<evidence type="ECO:0000313" key="2">
    <source>
        <dbReference type="Proteomes" id="UP000092967"/>
    </source>
</evidence>
<gene>
    <name evidence="1" type="ORF">AXE80_10160</name>
</gene>
<dbReference type="AlphaFoldDB" id="A0A1B1Y796"/>
<dbReference type="EMBL" id="CP014224">
    <property type="protein sequence ID" value="ANW96617.1"/>
    <property type="molecule type" value="Genomic_DNA"/>
</dbReference>
<evidence type="ECO:0000313" key="1">
    <source>
        <dbReference type="EMBL" id="ANW96617.1"/>
    </source>
</evidence>
<dbReference type="RefSeq" id="WP_068826931.1">
    <property type="nucleotide sequence ID" value="NZ_CP014224.1"/>
</dbReference>
<dbReference type="KEGG" id="wfu:AXE80_10160"/>
<keyword evidence="1" id="KW-0418">Kinase</keyword>
<dbReference type="GO" id="GO:0034194">
    <property type="term" value="P:D-galactonate catabolic process"/>
    <property type="evidence" value="ECO:0007669"/>
    <property type="project" value="InterPro"/>
</dbReference>
<dbReference type="Proteomes" id="UP000092967">
    <property type="component" value="Chromosome"/>
</dbReference>
<keyword evidence="2" id="KW-1185">Reference proteome</keyword>
<dbReference type="Gene3D" id="3.30.420.310">
    <property type="entry name" value="2-keto-3-deoxy-galactonokinase, C-terminal domain"/>
    <property type="match status" value="1"/>
</dbReference>
<dbReference type="STRING" id="1790137.AXE80_10160"/>
<proteinExistence type="predicted"/>
<sequence length="316" mass="36002">MDIPKYFISCDWGTSNFRLRVVKTDSLEIIKEIKTNQGIKVLYEQFAKQDQLNQTDFFYEYLNNQIKLLPSEHQKHLVISSGMVSSTIGLHELDYANIPFNIDGKNLITKNMKFDNQMNLLLISGVKDDNGVMRGEETQAIGLQEYLQVQPEAILLLPGTHSKHLEYSNNEFTELKSFMTGELFEIISQKSILSNSIKLEDQNHIAENSFLEGVKLGSEGKFSSSLFSIRANDLFGKSTKTENYFFLSGLLIGDELAYLKKETKKVFLAAPLPLSNLYKLALNHLLGSENYVTIEHEIIEKALLIGQKKILENYEE</sequence>
<dbReference type="InterPro" id="IPR042257">
    <property type="entry name" value="DGOK_C"/>
</dbReference>
<protein>
    <submittedName>
        <fullName evidence="1">2-keto-3-deoxy-galactonokinase</fullName>
    </submittedName>
</protein>
<dbReference type="Pfam" id="PF05035">
    <property type="entry name" value="DGOK"/>
    <property type="match status" value="1"/>
</dbReference>
<dbReference type="Gene3D" id="3.30.420.300">
    <property type="entry name" value="2-keto-3-deoxy-galactonokinase, substrate binding domain"/>
    <property type="match status" value="1"/>
</dbReference>